<dbReference type="InterPro" id="IPR006073">
    <property type="entry name" value="GTP-bd"/>
</dbReference>
<evidence type="ECO:0000256" key="8">
    <source>
        <dbReference type="ARBA" id="ARBA00022958"/>
    </source>
</evidence>
<feature type="binding site" evidence="10">
    <location>
        <begin position="280"/>
        <end position="283"/>
    </location>
    <ligand>
        <name>GTP</name>
        <dbReference type="ChEBI" id="CHEBI:37565"/>
    </ligand>
</feature>
<dbReference type="eggNOG" id="COG0486">
    <property type="taxonomic scope" value="Bacteria"/>
</dbReference>
<dbReference type="NCBIfam" id="TIGR00231">
    <property type="entry name" value="small_GTP"/>
    <property type="match status" value="1"/>
</dbReference>
<gene>
    <name evidence="10" type="primary">mnmE</name>
    <name evidence="10" type="synonym">trmE</name>
    <name evidence="13" type="ORF">NZ47_08100</name>
</gene>
<feature type="binding site" evidence="10">
    <location>
        <position position="240"/>
    </location>
    <ligand>
        <name>Mg(2+)</name>
        <dbReference type="ChEBI" id="CHEBI:18420"/>
    </ligand>
</feature>
<comment type="function">
    <text evidence="10">Exhibits a very high intrinsic GTPase hydrolysis rate. Involved in the addition of a carboxymethylaminomethyl (cmnm) group at the wobble position (U34) of certain tRNAs, forming tRNA-cmnm(5)s(2)U34.</text>
</comment>
<dbReference type="FunFam" id="3.40.50.300:FF:000494">
    <property type="entry name" value="tRNA modification GTPase MnmE"/>
    <property type="match status" value="1"/>
</dbReference>
<dbReference type="Pfam" id="PF10396">
    <property type="entry name" value="TrmE_N"/>
    <property type="match status" value="1"/>
</dbReference>
<dbReference type="GO" id="GO:0030488">
    <property type="term" value="P:tRNA methylation"/>
    <property type="evidence" value="ECO:0007669"/>
    <property type="project" value="TreeGrafter"/>
</dbReference>
<dbReference type="CDD" id="cd04164">
    <property type="entry name" value="trmE"/>
    <property type="match status" value="1"/>
</dbReference>
<dbReference type="Gene3D" id="3.30.1360.120">
    <property type="entry name" value="Probable tRNA modification gtpase trme, domain 1"/>
    <property type="match status" value="1"/>
</dbReference>
<dbReference type="InterPro" id="IPR018948">
    <property type="entry name" value="GTP-bd_TrmE_N"/>
</dbReference>
<dbReference type="PANTHER" id="PTHR42714">
    <property type="entry name" value="TRNA MODIFICATION GTPASE GTPBP3"/>
    <property type="match status" value="1"/>
</dbReference>
<dbReference type="EMBL" id="JSCE01000166">
    <property type="protein sequence ID" value="KHM51868.1"/>
    <property type="molecule type" value="Genomic_DNA"/>
</dbReference>
<evidence type="ECO:0000256" key="10">
    <source>
        <dbReference type="HAMAP-Rule" id="MF_00379"/>
    </source>
</evidence>
<dbReference type="GO" id="GO:0005525">
    <property type="term" value="F:GTP binding"/>
    <property type="evidence" value="ECO:0007669"/>
    <property type="project" value="UniProtKB-UniRule"/>
</dbReference>
<evidence type="ECO:0000256" key="1">
    <source>
        <dbReference type="ARBA" id="ARBA00011043"/>
    </source>
</evidence>
<reference evidence="13 14" key="1">
    <citation type="journal article" date="2013" name="PLoS ONE">
        <title>Identification and characterization of three novel lipases belonging to families II and V from Anaerovibrio lipolyticus 5ST.</title>
        <authorList>
            <person name="Prive F."/>
            <person name="Kaderbhai N.N."/>
            <person name="Girdwood S."/>
            <person name="Worgan H.J."/>
            <person name="Pinloche E."/>
            <person name="Scollan N.D."/>
            <person name="Huws S.A."/>
            <person name="Newbold C.J."/>
        </authorList>
    </citation>
    <scope>NUCLEOTIDE SEQUENCE [LARGE SCALE GENOMIC DNA]</scope>
    <source>
        <strain evidence="13 14">5S</strain>
    </source>
</reference>
<dbReference type="GO" id="GO:0005829">
    <property type="term" value="C:cytosol"/>
    <property type="evidence" value="ECO:0007669"/>
    <property type="project" value="TreeGrafter"/>
</dbReference>
<dbReference type="GO" id="GO:0046872">
    <property type="term" value="F:metal ion binding"/>
    <property type="evidence" value="ECO:0007669"/>
    <property type="project" value="UniProtKB-KW"/>
</dbReference>
<dbReference type="NCBIfam" id="NF003661">
    <property type="entry name" value="PRK05291.1-3"/>
    <property type="match status" value="1"/>
</dbReference>
<accession>A0A0B2JYQ8</accession>
<evidence type="ECO:0000256" key="4">
    <source>
        <dbReference type="ARBA" id="ARBA00022723"/>
    </source>
</evidence>
<feature type="binding site" evidence="10">
    <location>
        <position position="91"/>
    </location>
    <ligand>
        <name>(6S)-5-formyl-5,6,7,8-tetrahydrofolate</name>
        <dbReference type="ChEBI" id="CHEBI:57457"/>
    </ligand>
</feature>
<evidence type="ECO:0000313" key="13">
    <source>
        <dbReference type="EMBL" id="KHM51868.1"/>
    </source>
</evidence>
<protein>
    <recommendedName>
        <fullName evidence="10">tRNA modification GTPase MnmE</fullName>
        <ecNumber evidence="10">3.6.-.-</ecNumber>
    </recommendedName>
</protein>
<feature type="binding site" evidence="10">
    <location>
        <position position="236"/>
    </location>
    <ligand>
        <name>K(+)</name>
        <dbReference type="ChEBI" id="CHEBI:29103"/>
    </ligand>
</feature>
<feature type="binding site" evidence="10">
    <location>
        <begin position="236"/>
        <end position="241"/>
    </location>
    <ligand>
        <name>GTP</name>
        <dbReference type="ChEBI" id="CHEBI:37565"/>
    </ligand>
</feature>
<feature type="binding site" evidence="10">
    <location>
        <position position="130"/>
    </location>
    <ligand>
        <name>(6S)-5-formyl-5,6,7,8-tetrahydrofolate</name>
        <dbReference type="ChEBI" id="CHEBI:57457"/>
    </ligand>
</feature>
<dbReference type="InterPro" id="IPR027368">
    <property type="entry name" value="MnmE_dom2"/>
</dbReference>
<evidence type="ECO:0000256" key="11">
    <source>
        <dbReference type="RuleBase" id="RU003313"/>
    </source>
</evidence>
<organism evidence="13 14">
    <name type="scientific">Anaerovibrio lipolyticus</name>
    <dbReference type="NCBI Taxonomy" id="82374"/>
    <lineage>
        <taxon>Bacteria</taxon>
        <taxon>Bacillati</taxon>
        <taxon>Bacillota</taxon>
        <taxon>Negativicutes</taxon>
        <taxon>Selenomonadales</taxon>
        <taxon>Selenomonadaceae</taxon>
        <taxon>Anaerovibrio</taxon>
    </lineage>
</organism>
<dbReference type="SUPFAM" id="SSF116878">
    <property type="entry name" value="TrmE connector domain"/>
    <property type="match status" value="1"/>
</dbReference>
<dbReference type="GO" id="GO:0002098">
    <property type="term" value="P:tRNA wobble uridine modification"/>
    <property type="evidence" value="ECO:0007669"/>
    <property type="project" value="TreeGrafter"/>
</dbReference>
<feature type="domain" description="TrmE-type G" evidence="12">
    <location>
        <begin position="226"/>
        <end position="393"/>
    </location>
</feature>
<evidence type="ECO:0000256" key="2">
    <source>
        <dbReference type="ARBA" id="ARBA00022490"/>
    </source>
</evidence>
<dbReference type="InterPro" id="IPR027266">
    <property type="entry name" value="TrmE/GcvT-like"/>
</dbReference>
<keyword evidence="6 10" id="KW-0378">Hydrolase</keyword>
<dbReference type="NCBIfam" id="TIGR00450">
    <property type="entry name" value="mnmE_trmE_thdF"/>
    <property type="match status" value="1"/>
</dbReference>
<dbReference type="EC" id="3.6.-.-" evidence="10"/>
<dbReference type="FunFam" id="3.30.1360.120:FF:000003">
    <property type="entry name" value="tRNA modification GTPase MnmE"/>
    <property type="match status" value="1"/>
</dbReference>
<dbReference type="Pfam" id="PF12631">
    <property type="entry name" value="MnmE_helical"/>
    <property type="match status" value="1"/>
</dbReference>
<sequence>MQEKKLMDETISAIATAPGEGGIGIIRISGEKAISIANKIFRPFAAKSIEEYGYRMAIYGKVQDEQGKIIDEAICIVMNAPNSYTCEDVVEIQCHGGSIVMREILSLTYRMGARAAEPGEFTKRAFLNGRLDLSQAQAVMDVINAKTKASLQMAMSHLSGGFSDKIKAFRNDILSIIAHLEASIDFPEDDIEGMDFEDTREKVKLLQDKIRKILESASTGIILRDGLKTAIIGKPNAGKSSIMNLLLGQERAIVTDVPGTTRDSIEEYVNIGGIPLRLIDTAGIRNTDDIVEKIGVEKAYSYANDAELVLAVFDSNEELNSEDEEIIQLMDNCPGNVIVIMNKMDLSADTNNDIISEKIKNCHNARIRGIVPMSAKSGEGKDTLENLLKDIVYGGHTDIVESQVLCDARQGEILRQTANLLDDTINTIDMGMSEDFIVIDLRSAWEKLGEITGETIEDDIVDQIFSNFCIGK</sequence>
<keyword evidence="7 10" id="KW-0460">Magnesium</keyword>
<feature type="binding site" evidence="10">
    <location>
        <position position="27"/>
    </location>
    <ligand>
        <name>(6S)-5-formyl-5,6,7,8-tetrahydrofolate</name>
        <dbReference type="ChEBI" id="CHEBI:57457"/>
    </ligand>
</feature>
<keyword evidence="14" id="KW-1185">Reference proteome</keyword>
<dbReference type="AlphaFoldDB" id="A0A0B2JYQ8"/>
<dbReference type="Gene3D" id="3.40.50.300">
    <property type="entry name" value="P-loop containing nucleotide triphosphate hydrolases"/>
    <property type="match status" value="1"/>
</dbReference>
<comment type="caution">
    <text evidence="13">The sequence shown here is derived from an EMBL/GenBank/DDBJ whole genome shotgun (WGS) entry which is preliminary data.</text>
</comment>
<evidence type="ECO:0000256" key="6">
    <source>
        <dbReference type="ARBA" id="ARBA00022801"/>
    </source>
</evidence>
<dbReference type="SUPFAM" id="SSF52540">
    <property type="entry name" value="P-loop containing nucleoside triphosphate hydrolases"/>
    <property type="match status" value="1"/>
</dbReference>
<comment type="cofactor">
    <cofactor evidence="10">
        <name>K(+)</name>
        <dbReference type="ChEBI" id="CHEBI:29103"/>
    </cofactor>
    <text evidence="10">Binds 1 potassium ion per subunit.</text>
</comment>
<dbReference type="HAMAP" id="MF_00379">
    <property type="entry name" value="GTPase_MnmE"/>
    <property type="match status" value="1"/>
</dbReference>
<keyword evidence="8 10" id="KW-0630">Potassium</keyword>
<dbReference type="InterPro" id="IPR027417">
    <property type="entry name" value="P-loop_NTPase"/>
</dbReference>
<comment type="caution">
    <text evidence="10">Lacks conserved residue(s) required for the propagation of feature annotation.</text>
</comment>
<evidence type="ECO:0000256" key="7">
    <source>
        <dbReference type="ARBA" id="ARBA00022842"/>
    </source>
</evidence>
<evidence type="ECO:0000256" key="3">
    <source>
        <dbReference type="ARBA" id="ARBA00022694"/>
    </source>
</evidence>
<dbReference type="InterPro" id="IPR031168">
    <property type="entry name" value="G_TrmE"/>
</dbReference>
<comment type="subunit">
    <text evidence="10">Homodimer. Heterotetramer of two MnmE and two MnmG subunits.</text>
</comment>
<keyword evidence="3 10" id="KW-0819">tRNA processing</keyword>
<dbReference type="PANTHER" id="PTHR42714:SF2">
    <property type="entry name" value="TRNA MODIFICATION GTPASE GTPBP3, MITOCHONDRIAL"/>
    <property type="match status" value="1"/>
</dbReference>
<dbReference type="InterPro" id="IPR004520">
    <property type="entry name" value="GTPase_MnmE"/>
</dbReference>
<keyword evidence="9 10" id="KW-0342">GTP-binding</keyword>
<dbReference type="Proteomes" id="UP000030993">
    <property type="component" value="Unassembled WGS sequence"/>
</dbReference>
<proteinExistence type="inferred from homology"/>
<feature type="binding site" evidence="10">
    <location>
        <position position="261"/>
    </location>
    <ligand>
        <name>Mg(2+)</name>
        <dbReference type="ChEBI" id="CHEBI:18420"/>
    </ligand>
</feature>
<dbReference type="Pfam" id="PF01926">
    <property type="entry name" value="MMR_HSR1"/>
    <property type="match status" value="1"/>
</dbReference>
<keyword evidence="5 10" id="KW-0547">Nucleotide-binding</keyword>
<evidence type="ECO:0000259" key="12">
    <source>
        <dbReference type="PROSITE" id="PS51709"/>
    </source>
</evidence>
<feature type="binding site" evidence="10">
    <location>
        <begin position="255"/>
        <end position="261"/>
    </location>
    <ligand>
        <name>GTP</name>
        <dbReference type="ChEBI" id="CHEBI:37565"/>
    </ligand>
</feature>
<dbReference type="InterPro" id="IPR005225">
    <property type="entry name" value="Small_GTP-bd"/>
</dbReference>
<dbReference type="Gene3D" id="1.20.120.430">
    <property type="entry name" value="tRNA modification GTPase MnmE domain 2"/>
    <property type="match status" value="1"/>
</dbReference>
<dbReference type="GO" id="GO:0042802">
    <property type="term" value="F:identical protein binding"/>
    <property type="evidence" value="ECO:0007669"/>
    <property type="project" value="UniProtKB-ARBA"/>
</dbReference>
<comment type="similarity">
    <text evidence="1 10 11">Belongs to the TRAFAC class TrmE-Era-EngA-EngB-Septin-like GTPase superfamily. TrmE GTPase family.</text>
</comment>
<feature type="binding site" evidence="10">
    <location>
        <position position="472"/>
    </location>
    <ligand>
        <name>(6S)-5-formyl-5,6,7,8-tetrahydrofolate</name>
        <dbReference type="ChEBI" id="CHEBI:57457"/>
    </ligand>
</feature>
<dbReference type="PROSITE" id="PS51709">
    <property type="entry name" value="G_TRME"/>
    <property type="match status" value="1"/>
</dbReference>
<feature type="binding site" evidence="10">
    <location>
        <position position="255"/>
    </location>
    <ligand>
        <name>K(+)</name>
        <dbReference type="ChEBI" id="CHEBI:29103"/>
    </ligand>
</feature>
<feature type="binding site" evidence="10">
    <location>
        <position position="257"/>
    </location>
    <ligand>
        <name>K(+)</name>
        <dbReference type="ChEBI" id="CHEBI:29103"/>
    </ligand>
</feature>
<dbReference type="RefSeq" id="WP_039208979.1">
    <property type="nucleotide sequence ID" value="NZ_JSCE01000166.1"/>
</dbReference>
<dbReference type="GO" id="GO:0003924">
    <property type="term" value="F:GTPase activity"/>
    <property type="evidence" value="ECO:0007669"/>
    <property type="project" value="UniProtKB-UniRule"/>
</dbReference>
<evidence type="ECO:0000313" key="14">
    <source>
        <dbReference type="Proteomes" id="UP000030993"/>
    </source>
</evidence>
<name>A0A0B2JYQ8_9FIRM</name>
<evidence type="ECO:0000256" key="5">
    <source>
        <dbReference type="ARBA" id="ARBA00022741"/>
    </source>
</evidence>
<dbReference type="CDD" id="cd14858">
    <property type="entry name" value="TrmE_N"/>
    <property type="match status" value="1"/>
</dbReference>
<keyword evidence="2 10" id="KW-0963">Cytoplasm</keyword>
<keyword evidence="4 10" id="KW-0479">Metal-binding</keyword>
<feature type="binding site" evidence="10">
    <location>
        <position position="260"/>
    </location>
    <ligand>
        <name>K(+)</name>
        <dbReference type="ChEBI" id="CHEBI:29103"/>
    </ligand>
</feature>
<dbReference type="InterPro" id="IPR025867">
    <property type="entry name" value="MnmE_helical"/>
</dbReference>
<evidence type="ECO:0000256" key="9">
    <source>
        <dbReference type="ARBA" id="ARBA00023134"/>
    </source>
</evidence>
<comment type="subcellular location">
    <subcellularLocation>
        <location evidence="10">Cytoplasm</location>
    </subcellularLocation>
</comment>
<dbReference type="STRING" id="82374.NZ47_08100"/>